<dbReference type="InterPro" id="IPR012337">
    <property type="entry name" value="RNaseH-like_sf"/>
</dbReference>
<dbReference type="InterPro" id="IPR038717">
    <property type="entry name" value="Tc1-like_DDE_dom"/>
</dbReference>
<dbReference type="EMBL" id="JBHTGL010000005">
    <property type="protein sequence ID" value="MFD0622347.1"/>
    <property type="molecule type" value="Genomic_DNA"/>
</dbReference>
<dbReference type="EMBL" id="JBHTGL010000005">
    <property type="protein sequence ID" value="MFD0622090.1"/>
    <property type="molecule type" value="Genomic_DNA"/>
</dbReference>
<dbReference type="InterPro" id="IPR052702">
    <property type="entry name" value="MscS-like_channel"/>
</dbReference>
<gene>
    <name evidence="2" type="ORF">ACFQ2K_01245</name>
    <name evidence="3" type="ORF">ACFQ2K_03360</name>
    <name evidence="4" type="ORF">ACFQ2K_03990</name>
    <name evidence="5" type="ORF">ACFQ2K_04005</name>
    <name evidence="6" type="ORF">ACFQ2K_04010</name>
    <name evidence="7" type="ORF">ACFQ2K_05400</name>
    <name evidence="8" type="ORF">ACFQ2K_06205</name>
    <name evidence="9" type="ORF">ACFQ2K_08205</name>
    <name evidence="10" type="ORF">ACFQ2K_08645</name>
    <name evidence="11" type="ORF">ACFQ2K_08700</name>
    <name evidence="12" type="ORF">ACFQ2K_10330</name>
    <name evidence="13" type="ORF">ACFQ2K_43860</name>
</gene>
<dbReference type="NCBIfam" id="NF033545">
    <property type="entry name" value="transpos_IS630"/>
    <property type="match status" value="1"/>
</dbReference>
<feature type="domain" description="Tc1-like transposase DDE" evidence="1">
    <location>
        <begin position="255"/>
        <end position="395"/>
    </location>
</feature>
<evidence type="ECO:0000313" key="5">
    <source>
        <dbReference type="EMBL" id="MFD0622093.1"/>
    </source>
</evidence>
<dbReference type="EMBL" id="JBHTGL010000008">
    <property type="protein sequence ID" value="MFD0623142.1"/>
    <property type="molecule type" value="Genomic_DNA"/>
</dbReference>
<evidence type="ECO:0000259" key="1">
    <source>
        <dbReference type="Pfam" id="PF13358"/>
    </source>
</evidence>
<evidence type="ECO:0000313" key="2">
    <source>
        <dbReference type="EMBL" id="MFD0621635.1"/>
    </source>
</evidence>
<dbReference type="PANTHER" id="PTHR30347:SF1">
    <property type="entry name" value="MECHANOSENSITIVE CHANNEL MSCK"/>
    <property type="match status" value="1"/>
</dbReference>
<evidence type="ECO:0000313" key="10">
    <source>
        <dbReference type="EMBL" id="MFD0622882.1"/>
    </source>
</evidence>
<dbReference type="Pfam" id="PF13384">
    <property type="entry name" value="HTH_23"/>
    <property type="match status" value="1"/>
</dbReference>
<sequence length="449" mass="50473">MSHRGPRAVEVVLSAEERAELLRWAGGGVPARVAERARLILACADGASNTAVAANCGVSVETVRKWRSRFVARRLAGLVDEPRPGRRKPDLVLSEAERAELTRWARRAKTAQFLALRAKIVLRCAEGGTNKEVAAELGIAHATVNRWRSRFITLRLDGLTDEPRPGRPPSVLFDQVEDVLVATLESVPGKDTHWSRASMAKHSGLSKSTVGRIWKKFDLKPHLQDSFKLSTDPQFVAKVVDVVGLYHQPPEKAVVLCVDEKSQIQALDRSQPVLPMMPGMPERRTHDYYRHGITSLFAAFNIADGTVISELHRRHRAIEFKKFLIRIDKAVPTGLDVHLVCDNYATHNTAEIKAWLGKHPRFHVHFTPTGSSWMNQVERWFGLLTDKLIRRGVHTSVTALEKDITAWIDTWNENPKPFTWTKTADEILKSLADYLTKISPPSTENQRQT</sequence>
<dbReference type="InterPro" id="IPR036397">
    <property type="entry name" value="RNaseH_sf"/>
</dbReference>
<evidence type="ECO:0000313" key="3">
    <source>
        <dbReference type="EMBL" id="MFD0621978.1"/>
    </source>
</evidence>
<dbReference type="EMBL" id="JBHTGL010000008">
    <property type="protein sequence ID" value="MFD0622807.1"/>
    <property type="molecule type" value="Genomic_DNA"/>
</dbReference>
<organism evidence="9 14">
    <name type="scientific">Streptomyces sanglieri</name>
    <dbReference type="NCBI Taxonomy" id="193460"/>
    <lineage>
        <taxon>Bacteria</taxon>
        <taxon>Bacillati</taxon>
        <taxon>Actinomycetota</taxon>
        <taxon>Actinomycetes</taxon>
        <taxon>Kitasatosporales</taxon>
        <taxon>Streptomycetaceae</taxon>
        <taxon>Streptomyces</taxon>
    </lineage>
</organism>
<dbReference type="SUPFAM" id="SSF53098">
    <property type="entry name" value="Ribonuclease H-like"/>
    <property type="match status" value="1"/>
</dbReference>
<dbReference type="EMBL" id="JBHTGL010000008">
    <property type="protein sequence ID" value="MFD0622882.1"/>
    <property type="molecule type" value="Genomic_DNA"/>
</dbReference>
<evidence type="ECO:0000313" key="12">
    <source>
        <dbReference type="EMBL" id="MFD0623142.1"/>
    </source>
</evidence>
<name>A0ABW2WMX5_9ACTN</name>
<dbReference type="EMBL" id="JBHTGL010000002">
    <property type="protein sequence ID" value="MFD0621635.1"/>
    <property type="molecule type" value="Genomic_DNA"/>
</dbReference>
<evidence type="ECO:0000313" key="13">
    <source>
        <dbReference type="EMBL" id="MFD0628535.1"/>
    </source>
</evidence>
<dbReference type="InterPro" id="IPR047655">
    <property type="entry name" value="Transpos_IS630-like"/>
</dbReference>
<evidence type="ECO:0000313" key="6">
    <source>
        <dbReference type="EMBL" id="MFD0622094.1"/>
    </source>
</evidence>
<evidence type="ECO:0000313" key="11">
    <source>
        <dbReference type="EMBL" id="MFD0622891.1"/>
    </source>
</evidence>
<dbReference type="EMBL" id="JBHTGL010000005">
    <property type="protein sequence ID" value="MFD0622094.1"/>
    <property type="molecule type" value="Genomic_DNA"/>
</dbReference>
<dbReference type="EMBL" id="JBHTGL010000005">
    <property type="protein sequence ID" value="MFD0621978.1"/>
    <property type="molecule type" value="Genomic_DNA"/>
</dbReference>
<dbReference type="EMBL" id="JBHTGL010000007">
    <property type="protein sequence ID" value="MFD0622490.1"/>
    <property type="molecule type" value="Genomic_DNA"/>
</dbReference>
<evidence type="ECO:0000313" key="14">
    <source>
        <dbReference type="Proteomes" id="UP001596915"/>
    </source>
</evidence>
<evidence type="ECO:0000313" key="8">
    <source>
        <dbReference type="EMBL" id="MFD0622490.1"/>
    </source>
</evidence>
<dbReference type="Gene3D" id="3.30.420.10">
    <property type="entry name" value="Ribonuclease H-like superfamily/Ribonuclease H"/>
    <property type="match status" value="1"/>
</dbReference>
<evidence type="ECO:0000313" key="4">
    <source>
        <dbReference type="EMBL" id="MFD0622090.1"/>
    </source>
</evidence>
<dbReference type="Pfam" id="PF13565">
    <property type="entry name" value="HTH_32"/>
    <property type="match status" value="1"/>
</dbReference>
<dbReference type="Proteomes" id="UP001596915">
    <property type="component" value="Unassembled WGS sequence"/>
</dbReference>
<dbReference type="InterPro" id="IPR009057">
    <property type="entry name" value="Homeodomain-like_sf"/>
</dbReference>
<comment type="caution">
    <text evidence="9">The sequence shown here is derived from an EMBL/GenBank/DDBJ whole genome shotgun (WGS) entry which is preliminary data.</text>
</comment>
<dbReference type="EMBL" id="JBHTGL010000008">
    <property type="protein sequence ID" value="MFD0622891.1"/>
    <property type="molecule type" value="Genomic_DNA"/>
</dbReference>
<evidence type="ECO:0000313" key="9">
    <source>
        <dbReference type="EMBL" id="MFD0622807.1"/>
    </source>
</evidence>
<dbReference type="EMBL" id="JBHTGL010000008">
    <property type="protein sequence ID" value="MFD0628535.1"/>
    <property type="molecule type" value="Genomic_DNA"/>
</dbReference>
<keyword evidence="14" id="KW-1185">Reference proteome</keyword>
<dbReference type="PANTHER" id="PTHR30347">
    <property type="entry name" value="POTASSIUM CHANNEL RELATED"/>
    <property type="match status" value="1"/>
</dbReference>
<accession>A0ABW2WMX5</accession>
<reference evidence="14" key="2">
    <citation type="journal article" date="2019" name="Int. J. Syst. Evol. Microbiol.">
        <title>The Global Catalogue of Microorganisms (GCM) 10K type strain sequencing project: providing services to taxonomists for standard genome sequencing and annotation.</title>
        <authorList>
            <consortium name="The Broad Institute Genomics Platform"/>
            <consortium name="The Broad Institute Genome Sequencing Center for Infectious Disease"/>
            <person name="Wu L."/>
            <person name="Ma J."/>
        </authorList>
    </citation>
    <scope>NUCLEOTIDE SEQUENCE [LARGE SCALE GENOMIC DNA]</scope>
    <source>
        <strain evidence="14">JCM 12607</strain>
    </source>
</reference>
<proteinExistence type="predicted"/>
<dbReference type="EMBL" id="JBHTGL010000005">
    <property type="protein sequence ID" value="MFD0622093.1"/>
    <property type="molecule type" value="Genomic_DNA"/>
</dbReference>
<dbReference type="Pfam" id="PF13358">
    <property type="entry name" value="DDE_3"/>
    <property type="match status" value="1"/>
</dbReference>
<reference evidence="9" key="3">
    <citation type="submission" date="2024-09" db="EMBL/GenBank/DDBJ databases">
        <authorList>
            <person name="Sun Q."/>
            <person name="Mori K."/>
        </authorList>
    </citation>
    <scope>NUCLEOTIDE SEQUENCE</scope>
    <source>
        <strain evidence="9">JCM 12607</strain>
    </source>
</reference>
<evidence type="ECO:0000313" key="7">
    <source>
        <dbReference type="EMBL" id="MFD0622347.1"/>
    </source>
</evidence>
<dbReference type="SUPFAM" id="SSF46689">
    <property type="entry name" value="Homeodomain-like"/>
    <property type="match status" value="2"/>
</dbReference>
<reference evidence="9" key="1">
    <citation type="journal article" date="2014" name="Int. J. Syst. Evol. Microbiol.">
        <title>Complete genome of a new Firmicutes species belonging to the dominant human colonic microbiota ('Ruminococcus bicirculans') reveals two chromosomes and a selective capacity to utilize plant glucans.</title>
        <authorList>
            <consortium name="NISC Comparative Sequencing Program"/>
            <person name="Wegmann U."/>
            <person name="Louis P."/>
            <person name="Goesmann A."/>
            <person name="Henrissat B."/>
            <person name="Duncan S.H."/>
            <person name="Flint H.J."/>
        </authorList>
    </citation>
    <scope>NUCLEOTIDE SEQUENCE</scope>
    <source>
        <strain evidence="9">JCM 12607</strain>
    </source>
</reference>
<protein>
    <submittedName>
        <fullName evidence="9">IS630 family transposase</fullName>
    </submittedName>
</protein>